<dbReference type="Gene3D" id="3.40.190.10">
    <property type="entry name" value="Periplasmic binding protein-like II"/>
    <property type="match status" value="2"/>
</dbReference>
<reference evidence="2 3" key="1">
    <citation type="submission" date="2023-12" db="EMBL/GenBank/DDBJ databases">
        <title>Friends and Foes: Symbiotic and Algicidal bacterial influence on Karenia brevis blooms.</title>
        <authorList>
            <person name="Fei C."/>
            <person name="Mohamed A.R."/>
            <person name="Booker A."/>
            <person name="Arshad M."/>
            <person name="Klass S."/>
            <person name="Ahn S."/>
            <person name="Gilbert P.M."/>
            <person name="Heil C.A."/>
            <person name="Martinez J.M."/>
            <person name="Amin S.A."/>
        </authorList>
    </citation>
    <scope>NUCLEOTIDE SEQUENCE [LARGE SCALE GENOMIC DNA]</scope>
    <source>
        <strain evidence="2 3">CE15</strain>
    </source>
</reference>
<proteinExistence type="predicted"/>
<name>A0ABU8EXJ8_9GAMM</name>
<dbReference type="Proteomes" id="UP001382455">
    <property type="component" value="Unassembled WGS sequence"/>
</dbReference>
<protein>
    <recommendedName>
        <fullName evidence="4">Solute-binding protein family 3/N-terminal domain-containing protein</fullName>
    </recommendedName>
</protein>
<evidence type="ECO:0000256" key="1">
    <source>
        <dbReference type="SAM" id="SignalP"/>
    </source>
</evidence>
<keyword evidence="3" id="KW-1185">Reference proteome</keyword>
<evidence type="ECO:0008006" key="4">
    <source>
        <dbReference type="Google" id="ProtNLM"/>
    </source>
</evidence>
<dbReference type="EMBL" id="JBAWKS010000002">
    <property type="protein sequence ID" value="MEI4551704.1"/>
    <property type="molecule type" value="Genomic_DNA"/>
</dbReference>
<dbReference type="RefSeq" id="WP_336436640.1">
    <property type="nucleotide sequence ID" value="NZ_JBAWKS010000002.1"/>
</dbReference>
<sequence>MRFIVYIICLISLLGALPTKAEQITIAAAHWREFSEPGGEGIYLELVKQTLAGKQLKFDVGSYARAKRLFKNHKADVLVGVYKNDKTLLGDVTYPKYHLDMEFPIIAIYNPRTTKLRHSEDFKDLTVGWFEEYAYNRYVPEHAQSYRFTDIHKALMLLESGKVDVVVDHIYNLSERQKLIFETLELQGKTPIWLVFHDNERGRLLKNQFELAFEQLYHSKALAELFGEHYEHANFPSLFLNK</sequence>
<dbReference type="SUPFAM" id="SSF53850">
    <property type="entry name" value="Periplasmic binding protein-like II"/>
    <property type="match status" value="1"/>
</dbReference>
<organism evidence="2 3">
    <name type="scientific">Pseudoalteromonas spongiae</name>
    <dbReference type="NCBI Taxonomy" id="298657"/>
    <lineage>
        <taxon>Bacteria</taxon>
        <taxon>Pseudomonadati</taxon>
        <taxon>Pseudomonadota</taxon>
        <taxon>Gammaproteobacteria</taxon>
        <taxon>Alteromonadales</taxon>
        <taxon>Pseudoalteromonadaceae</taxon>
        <taxon>Pseudoalteromonas</taxon>
    </lineage>
</organism>
<keyword evidence="1" id="KW-0732">Signal</keyword>
<evidence type="ECO:0000313" key="2">
    <source>
        <dbReference type="EMBL" id="MEI4551704.1"/>
    </source>
</evidence>
<comment type="caution">
    <text evidence="2">The sequence shown here is derived from an EMBL/GenBank/DDBJ whole genome shotgun (WGS) entry which is preliminary data.</text>
</comment>
<feature type="signal peptide" evidence="1">
    <location>
        <begin position="1"/>
        <end position="21"/>
    </location>
</feature>
<accession>A0ABU8EXJ8</accession>
<evidence type="ECO:0000313" key="3">
    <source>
        <dbReference type="Proteomes" id="UP001382455"/>
    </source>
</evidence>
<feature type="chain" id="PRO_5045098219" description="Solute-binding protein family 3/N-terminal domain-containing protein" evidence="1">
    <location>
        <begin position="22"/>
        <end position="242"/>
    </location>
</feature>
<gene>
    <name evidence="2" type="ORF">WAE96_18650</name>
</gene>